<reference evidence="3 4" key="1">
    <citation type="submission" date="2019-06" db="EMBL/GenBank/DDBJ databases">
        <title>Sequencing the genomes of 1000 actinobacteria strains.</title>
        <authorList>
            <person name="Klenk H.-P."/>
        </authorList>
    </citation>
    <scope>NUCLEOTIDE SEQUENCE [LARGE SCALE GENOMIC DNA]</scope>
    <source>
        <strain evidence="3 4">DSM 44826</strain>
    </source>
</reference>
<feature type="chain" id="PRO_5039552878" description="PknH-like protein" evidence="2">
    <location>
        <begin position="24"/>
        <end position="304"/>
    </location>
</feature>
<dbReference type="OrthoDB" id="4800194at2"/>
<dbReference type="RefSeq" id="WP_145911418.1">
    <property type="nucleotide sequence ID" value="NZ_BAAAMZ010000001.1"/>
</dbReference>
<dbReference type="EMBL" id="VIWT01000007">
    <property type="protein sequence ID" value="TWF71855.1"/>
    <property type="molecule type" value="Genomic_DNA"/>
</dbReference>
<feature type="signal peptide" evidence="2">
    <location>
        <begin position="1"/>
        <end position="23"/>
    </location>
</feature>
<evidence type="ECO:0000256" key="1">
    <source>
        <dbReference type="SAM" id="MobiDB-lite"/>
    </source>
</evidence>
<evidence type="ECO:0000256" key="2">
    <source>
        <dbReference type="SAM" id="SignalP"/>
    </source>
</evidence>
<keyword evidence="4" id="KW-1185">Reference proteome</keyword>
<evidence type="ECO:0000313" key="3">
    <source>
        <dbReference type="EMBL" id="TWF71855.1"/>
    </source>
</evidence>
<dbReference type="AlphaFoldDB" id="A0A561SAN0"/>
<sequence length="304" mass="31304">MRKTLLRLGFGMACLALATGCSAGRPSSAAPSTVNATSSPAAGSERAAPELPIERYTLSPDQSFRIAQAKSVLLSSCARSFGIAYTETLTPPAPAPSRRYGVTDDSNVQQFGYHMPDAPGPGGASPSATRPALPQDQSAVVFGGPATQDAGHPLVFSGKPVPPGGCTTEAADRFKADAAAYTAANTAAAIDTSSFHESQQAPAVVHAIAGWSNCMKTKGFDYRSPLDAMGSSAFDTATPSAAELRTAAADVSCKDSTGLVRIWSSVETDMQNKLIAQQQAQLNTLAQAQQHQLATAENILAGAS</sequence>
<feature type="compositionally biased region" description="Polar residues" evidence="1">
    <location>
        <begin position="29"/>
        <end position="41"/>
    </location>
</feature>
<evidence type="ECO:0008006" key="5">
    <source>
        <dbReference type="Google" id="ProtNLM"/>
    </source>
</evidence>
<keyword evidence="2" id="KW-0732">Signal</keyword>
<comment type="caution">
    <text evidence="3">The sequence shown here is derived from an EMBL/GenBank/DDBJ whole genome shotgun (WGS) entry which is preliminary data.</text>
</comment>
<name>A0A561SAN0_9ACTN</name>
<proteinExistence type="predicted"/>
<protein>
    <recommendedName>
        <fullName evidence="5">PknH-like protein</fullName>
    </recommendedName>
</protein>
<dbReference type="PROSITE" id="PS51257">
    <property type="entry name" value="PROKAR_LIPOPROTEIN"/>
    <property type="match status" value="1"/>
</dbReference>
<feature type="region of interest" description="Disordered" evidence="1">
    <location>
        <begin position="26"/>
        <end position="48"/>
    </location>
</feature>
<accession>A0A561SAN0</accession>
<organism evidence="3 4">
    <name type="scientific">Kitasatospora viridis</name>
    <dbReference type="NCBI Taxonomy" id="281105"/>
    <lineage>
        <taxon>Bacteria</taxon>
        <taxon>Bacillati</taxon>
        <taxon>Actinomycetota</taxon>
        <taxon>Actinomycetes</taxon>
        <taxon>Kitasatosporales</taxon>
        <taxon>Streptomycetaceae</taxon>
        <taxon>Kitasatospora</taxon>
    </lineage>
</organism>
<feature type="region of interest" description="Disordered" evidence="1">
    <location>
        <begin position="112"/>
        <end position="133"/>
    </location>
</feature>
<evidence type="ECO:0000313" key="4">
    <source>
        <dbReference type="Proteomes" id="UP000317940"/>
    </source>
</evidence>
<dbReference type="Proteomes" id="UP000317940">
    <property type="component" value="Unassembled WGS sequence"/>
</dbReference>
<gene>
    <name evidence="3" type="ORF">FHX73_1752</name>
</gene>